<organism evidence="1 2">
    <name type="scientific">Rosa chinensis</name>
    <name type="common">China rose</name>
    <dbReference type="NCBI Taxonomy" id="74649"/>
    <lineage>
        <taxon>Eukaryota</taxon>
        <taxon>Viridiplantae</taxon>
        <taxon>Streptophyta</taxon>
        <taxon>Embryophyta</taxon>
        <taxon>Tracheophyta</taxon>
        <taxon>Spermatophyta</taxon>
        <taxon>Magnoliopsida</taxon>
        <taxon>eudicotyledons</taxon>
        <taxon>Gunneridae</taxon>
        <taxon>Pentapetalae</taxon>
        <taxon>rosids</taxon>
        <taxon>fabids</taxon>
        <taxon>Rosales</taxon>
        <taxon>Rosaceae</taxon>
        <taxon>Rosoideae</taxon>
        <taxon>Rosoideae incertae sedis</taxon>
        <taxon>Rosa</taxon>
    </lineage>
</organism>
<evidence type="ECO:0000313" key="1">
    <source>
        <dbReference type="EMBL" id="PRQ24931.1"/>
    </source>
</evidence>
<gene>
    <name evidence="1" type="ORF">RchiOBHm_Chr6g0277901</name>
</gene>
<name>A0A2P6PSQ2_ROSCH</name>
<keyword evidence="2" id="KW-1185">Reference proteome</keyword>
<sequence>MIRTGKDQVQLLHTMCLKLCLKDSTQAEPVGYSMIFENPILLLLLSVFDSLK</sequence>
<dbReference type="Gramene" id="PRQ24931">
    <property type="protein sequence ID" value="PRQ24931"/>
    <property type="gene ID" value="RchiOBHm_Chr6g0277901"/>
</dbReference>
<reference evidence="1 2" key="1">
    <citation type="journal article" date="2018" name="Nat. Genet.">
        <title>The Rosa genome provides new insights in the design of modern roses.</title>
        <authorList>
            <person name="Bendahmane M."/>
        </authorList>
    </citation>
    <scope>NUCLEOTIDE SEQUENCE [LARGE SCALE GENOMIC DNA]</scope>
    <source>
        <strain evidence="2">cv. Old Blush</strain>
    </source>
</reference>
<accession>A0A2P6PSQ2</accession>
<protein>
    <submittedName>
        <fullName evidence="1">Uncharacterized protein</fullName>
    </submittedName>
</protein>
<comment type="caution">
    <text evidence="1">The sequence shown here is derived from an EMBL/GenBank/DDBJ whole genome shotgun (WGS) entry which is preliminary data.</text>
</comment>
<dbReference type="Proteomes" id="UP000238479">
    <property type="component" value="Chromosome 6"/>
</dbReference>
<dbReference type="AlphaFoldDB" id="A0A2P6PSQ2"/>
<evidence type="ECO:0000313" key="2">
    <source>
        <dbReference type="Proteomes" id="UP000238479"/>
    </source>
</evidence>
<dbReference type="EMBL" id="PDCK01000044">
    <property type="protein sequence ID" value="PRQ24931.1"/>
    <property type="molecule type" value="Genomic_DNA"/>
</dbReference>
<proteinExistence type="predicted"/>